<comment type="caution">
    <text evidence="7">The sequence shown here is derived from an EMBL/GenBank/DDBJ whole genome shotgun (WGS) entry which is preliminary data.</text>
</comment>
<dbReference type="Proteomes" id="UP000827092">
    <property type="component" value="Unassembled WGS sequence"/>
</dbReference>
<dbReference type="AlphaFoldDB" id="A0AAV6UPU3"/>
<feature type="domain" description="Peptidase S8/S53" evidence="5">
    <location>
        <begin position="113"/>
        <end position="161"/>
    </location>
</feature>
<dbReference type="SUPFAM" id="SSF52743">
    <property type="entry name" value="Subtilisin-like"/>
    <property type="match status" value="1"/>
</dbReference>
<dbReference type="SUPFAM" id="SSF54897">
    <property type="entry name" value="Protease propeptides/inhibitors"/>
    <property type="match status" value="1"/>
</dbReference>
<dbReference type="InterPro" id="IPR023827">
    <property type="entry name" value="Peptidase_S8_Asp-AS"/>
</dbReference>
<accession>A0AAV6UPU3</accession>
<evidence type="ECO:0000313" key="8">
    <source>
        <dbReference type="Proteomes" id="UP000827092"/>
    </source>
</evidence>
<keyword evidence="1" id="KW-0645">Protease</keyword>
<keyword evidence="8" id="KW-1185">Reference proteome</keyword>
<dbReference type="Pfam" id="PF00082">
    <property type="entry name" value="Peptidase_S8"/>
    <property type="match status" value="1"/>
</dbReference>
<evidence type="ECO:0000256" key="1">
    <source>
        <dbReference type="ARBA" id="ARBA00022670"/>
    </source>
</evidence>
<dbReference type="GO" id="GO:0005615">
    <property type="term" value="C:extracellular space"/>
    <property type="evidence" value="ECO:0007669"/>
    <property type="project" value="TreeGrafter"/>
</dbReference>
<dbReference type="PANTHER" id="PTHR42884">
    <property type="entry name" value="PROPROTEIN CONVERTASE SUBTILISIN/KEXIN-RELATED"/>
    <property type="match status" value="1"/>
</dbReference>
<comment type="similarity">
    <text evidence="4">Belongs to the peptidase S8 family.</text>
</comment>
<evidence type="ECO:0000256" key="2">
    <source>
        <dbReference type="ARBA" id="ARBA00022801"/>
    </source>
</evidence>
<evidence type="ECO:0000259" key="6">
    <source>
        <dbReference type="Pfam" id="PF16470"/>
    </source>
</evidence>
<proteinExistence type="inferred from homology"/>
<dbReference type="GO" id="GO:0043005">
    <property type="term" value="C:neuron projection"/>
    <property type="evidence" value="ECO:0007669"/>
    <property type="project" value="TreeGrafter"/>
</dbReference>
<evidence type="ECO:0008006" key="9">
    <source>
        <dbReference type="Google" id="ProtNLM"/>
    </source>
</evidence>
<dbReference type="InterPro" id="IPR000209">
    <property type="entry name" value="Peptidase_S8/S53_dom"/>
</dbReference>
<reference evidence="7 8" key="1">
    <citation type="journal article" date="2022" name="Nat. Ecol. Evol.">
        <title>A masculinizing supergene underlies an exaggerated male reproductive morph in a spider.</title>
        <authorList>
            <person name="Hendrickx F."/>
            <person name="De Corte Z."/>
            <person name="Sonet G."/>
            <person name="Van Belleghem S.M."/>
            <person name="Kostlbacher S."/>
            <person name="Vangestel C."/>
        </authorList>
    </citation>
    <scope>NUCLEOTIDE SEQUENCE [LARGE SCALE GENOMIC DNA]</scope>
    <source>
        <strain evidence="7">W744_W776</strain>
    </source>
</reference>
<sequence length="162" mass="19003">MCWLQVLGSDEYFHFVHRAMPPARKKRSLPHTKKLKADPMVSTAFQQTGFRRVKRGFRALRLREEEEEAAAHMPEPTDPYFPYQWYLKNVGQNGGKPKLDLNVEAAWAQGYTGRNITTAIMDDGVDYMHPDLRESYNARASYDFSSNDPYPYPRYTDDWFNR</sequence>
<keyword evidence="3" id="KW-0720">Serine protease</keyword>
<protein>
    <recommendedName>
        <fullName evidence="9">Neuroendocrine convertase 2</fullName>
    </recommendedName>
</protein>
<gene>
    <name evidence="7" type="ORF">JTE90_003189</name>
</gene>
<dbReference type="GO" id="GO:0016020">
    <property type="term" value="C:membrane"/>
    <property type="evidence" value="ECO:0007669"/>
    <property type="project" value="TreeGrafter"/>
</dbReference>
<evidence type="ECO:0000313" key="7">
    <source>
        <dbReference type="EMBL" id="KAG8186107.1"/>
    </source>
</evidence>
<dbReference type="EMBL" id="JAFNEN010000312">
    <property type="protein sequence ID" value="KAG8186107.1"/>
    <property type="molecule type" value="Genomic_DNA"/>
</dbReference>
<dbReference type="Gene3D" id="3.30.70.850">
    <property type="entry name" value="Peptidase S8, pro-domain"/>
    <property type="match status" value="1"/>
</dbReference>
<evidence type="ECO:0000259" key="5">
    <source>
        <dbReference type="Pfam" id="PF00082"/>
    </source>
</evidence>
<dbReference type="InterPro" id="IPR038466">
    <property type="entry name" value="S8_pro-domain_sf"/>
</dbReference>
<keyword evidence="2" id="KW-0378">Hydrolase</keyword>
<evidence type="ECO:0000256" key="4">
    <source>
        <dbReference type="PROSITE-ProRule" id="PRU01240"/>
    </source>
</evidence>
<dbReference type="InterPro" id="IPR036852">
    <property type="entry name" value="Peptidase_S8/S53_dom_sf"/>
</dbReference>
<dbReference type="Pfam" id="PF16470">
    <property type="entry name" value="S8_pro-domain"/>
    <property type="match status" value="1"/>
</dbReference>
<dbReference type="Gene3D" id="3.40.50.200">
    <property type="entry name" value="Peptidase S8/S53 domain"/>
    <property type="match status" value="1"/>
</dbReference>
<dbReference type="PROSITE" id="PS00136">
    <property type="entry name" value="SUBTILASE_ASP"/>
    <property type="match status" value="1"/>
</dbReference>
<dbReference type="PROSITE" id="PS51892">
    <property type="entry name" value="SUBTILASE"/>
    <property type="match status" value="1"/>
</dbReference>
<dbReference type="PANTHER" id="PTHR42884:SF13">
    <property type="entry name" value="NEUROENDOCRINE CONVERTASE 2"/>
    <property type="match status" value="1"/>
</dbReference>
<organism evidence="7 8">
    <name type="scientific">Oedothorax gibbosus</name>
    <dbReference type="NCBI Taxonomy" id="931172"/>
    <lineage>
        <taxon>Eukaryota</taxon>
        <taxon>Metazoa</taxon>
        <taxon>Ecdysozoa</taxon>
        <taxon>Arthropoda</taxon>
        <taxon>Chelicerata</taxon>
        <taxon>Arachnida</taxon>
        <taxon>Araneae</taxon>
        <taxon>Araneomorphae</taxon>
        <taxon>Entelegynae</taxon>
        <taxon>Araneoidea</taxon>
        <taxon>Linyphiidae</taxon>
        <taxon>Erigoninae</taxon>
        <taxon>Oedothorax</taxon>
    </lineage>
</organism>
<dbReference type="InterPro" id="IPR032815">
    <property type="entry name" value="S8_pro-domain"/>
</dbReference>
<evidence type="ECO:0000256" key="3">
    <source>
        <dbReference type="ARBA" id="ARBA00022825"/>
    </source>
</evidence>
<comment type="caution">
    <text evidence="4">Lacks conserved residue(s) required for the propagation of feature annotation.</text>
</comment>
<name>A0AAV6UPU3_9ARAC</name>
<dbReference type="GO" id="GO:0016486">
    <property type="term" value="P:peptide hormone processing"/>
    <property type="evidence" value="ECO:0007669"/>
    <property type="project" value="TreeGrafter"/>
</dbReference>
<dbReference type="GO" id="GO:0004252">
    <property type="term" value="F:serine-type endopeptidase activity"/>
    <property type="evidence" value="ECO:0007669"/>
    <property type="project" value="InterPro"/>
</dbReference>
<feature type="domain" description="Peptidase S8 pro-domain" evidence="6">
    <location>
        <begin position="5"/>
        <end position="55"/>
    </location>
</feature>